<accession>A0ABY8VPT7</accession>
<dbReference type="PANTHER" id="PTHR38133:SF1">
    <property type="entry name" value="SLR1429 PROTEIN"/>
    <property type="match status" value="1"/>
</dbReference>
<keyword evidence="1" id="KW-0479">Metal-binding</keyword>
<gene>
    <name evidence="3" type="ORF">QP029_09470</name>
</gene>
<dbReference type="RefSeq" id="WP_284876216.1">
    <property type="nucleotide sequence ID" value="NZ_CP126970.1"/>
</dbReference>
<evidence type="ECO:0000259" key="2">
    <source>
        <dbReference type="PROSITE" id="PS50966"/>
    </source>
</evidence>
<dbReference type="PROSITE" id="PS50966">
    <property type="entry name" value="ZF_SWIM"/>
    <property type="match status" value="1"/>
</dbReference>
<evidence type="ECO:0000313" key="3">
    <source>
        <dbReference type="EMBL" id="WIM71651.1"/>
    </source>
</evidence>
<dbReference type="PANTHER" id="PTHR38133">
    <property type="entry name" value="SLR1429 PROTEIN"/>
    <property type="match status" value="1"/>
</dbReference>
<reference evidence="3 4" key="1">
    <citation type="submission" date="2023-05" db="EMBL/GenBank/DDBJ databases">
        <title>Corynebacterium suedekumii sp. nov. and Corynebacterium breve sp. nov. isolated from raw cow's milk.</title>
        <authorList>
            <person name="Baer M.K."/>
            <person name="Mehl L."/>
            <person name="Hellmuth R."/>
            <person name="Marke G."/>
            <person name="Lipski A."/>
        </authorList>
    </citation>
    <scope>NUCLEOTIDE SEQUENCE [LARGE SCALE GENOMIC DNA]</scope>
    <source>
        <strain evidence="3 4">LM112</strain>
    </source>
</reference>
<name>A0ABY8VPT7_9CORY</name>
<evidence type="ECO:0000313" key="4">
    <source>
        <dbReference type="Proteomes" id="UP001238805"/>
    </source>
</evidence>
<evidence type="ECO:0000256" key="1">
    <source>
        <dbReference type="PROSITE-ProRule" id="PRU00325"/>
    </source>
</evidence>
<dbReference type="Proteomes" id="UP001238805">
    <property type="component" value="Chromosome"/>
</dbReference>
<dbReference type="InterPro" id="IPR007527">
    <property type="entry name" value="Znf_SWIM"/>
</dbReference>
<feature type="domain" description="SWIM-type" evidence="2">
    <location>
        <begin position="132"/>
        <end position="167"/>
    </location>
</feature>
<keyword evidence="1" id="KW-0862">Zinc</keyword>
<keyword evidence="1" id="KW-0863">Zinc-finger</keyword>
<sequence length="274" mass="29771">MVAQRPSDDNVIYANFGAKTRVEKPTQSLPPRRRASLSPAAQLLLDAVLSRADAGRVTRGRQYAAAGHVVSLEVLSGRVHAQVAGSQNEPFQVTIQLPYRSTDDIAGVSAELARTANGLRLARQGEVSDSLLHVLLADDPGDIRLLCDCPDPSPVCKHEVAVAEKLAARMDADPLLLFELRGMNLGSLETAVMAQARSASRESEDDPELFWTGRQFPDLPHPRVAPALDDSDLDLLHKAMRTISYTNVEQLRAVSDIEDLYDALCRGGVIDNDT</sequence>
<protein>
    <recommendedName>
        <fullName evidence="2">SWIM-type domain-containing protein</fullName>
    </recommendedName>
</protein>
<organism evidence="3 4">
    <name type="scientific">Corynebacterium suedekumii</name>
    <dbReference type="NCBI Taxonomy" id="3049801"/>
    <lineage>
        <taxon>Bacteria</taxon>
        <taxon>Bacillati</taxon>
        <taxon>Actinomycetota</taxon>
        <taxon>Actinomycetes</taxon>
        <taxon>Mycobacteriales</taxon>
        <taxon>Corynebacteriaceae</taxon>
        <taxon>Corynebacterium</taxon>
    </lineage>
</organism>
<keyword evidence="4" id="KW-1185">Reference proteome</keyword>
<dbReference type="EMBL" id="CP126970">
    <property type="protein sequence ID" value="WIM71651.1"/>
    <property type="molecule type" value="Genomic_DNA"/>
</dbReference>
<proteinExistence type="predicted"/>